<dbReference type="EMBL" id="CP143786">
    <property type="protein sequence ID" value="WVN87220.1"/>
    <property type="molecule type" value="Genomic_DNA"/>
</dbReference>
<feature type="compositionally biased region" description="Polar residues" evidence="1">
    <location>
        <begin position="414"/>
        <end position="425"/>
    </location>
</feature>
<reference evidence="2" key="3">
    <citation type="submission" date="2024-01" db="EMBL/GenBank/DDBJ databases">
        <authorList>
            <person name="Coelho M.A."/>
            <person name="David-Palma M."/>
            <person name="Shea T."/>
            <person name="Sun S."/>
            <person name="Cuomo C.A."/>
            <person name="Heitman J."/>
        </authorList>
    </citation>
    <scope>NUCLEOTIDE SEQUENCE</scope>
    <source>
        <strain evidence="2">CBS 7841</strain>
    </source>
</reference>
<dbReference type="AlphaFoldDB" id="A0AAJ8LZQ5"/>
<feature type="compositionally biased region" description="Basic and acidic residues" evidence="1">
    <location>
        <begin position="468"/>
        <end position="488"/>
    </location>
</feature>
<feature type="compositionally biased region" description="Basic residues" evidence="1">
    <location>
        <begin position="397"/>
        <end position="413"/>
    </location>
</feature>
<reference evidence="2" key="2">
    <citation type="journal article" date="2022" name="Elife">
        <title>Obligate sexual reproduction of a homothallic fungus closely related to the Cryptococcus pathogenic species complex.</title>
        <authorList>
            <person name="Passer A.R."/>
            <person name="Clancey S.A."/>
            <person name="Shea T."/>
            <person name="David-Palma M."/>
            <person name="Averette A.F."/>
            <person name="Boekhout T."/>
            <person name="Porcel B.M."/>
            <person name="Nowrousian M."/>
            <person name="Cuomo C.A."/>
            <person name="Sun S."/>
            <person name="Heitman J."/>
            <person name="Coelho M.A."/>
        </authorList>
    </citation>
    <scope>NUCLEOTIDE SEQUENCE</scope>
    <source>
        <strain evidence="2">CBS 7841</strain>
    </source>
</reference>
<dbReference type="RefSeq" id="XP_066067920.1">
    <property type="nucleotide sequence ID" value="XM_066211823.1"/>
</dbReference>
<name>A0AAJ8LZQ5_9TREE</name>
<evidence type="ECO:0000256" key="1">
    <source>
        <dbReference type="SAM" id="MobiDB-lite"/>
    </source>
</evidence>
<dbReference type="KEGG" id="cdep:91086609"/>
<organism evidence="2 3">
    <name type="scientific">Cryptococcus depauperatus CBS 7841</name>
    <dbReference type="NCBI Taxonomy" id="1295531"/>
    <lineage>
        <taxon>Eukaryota</taxon>
        <taxon>Fungi</taxon>
        <taxon>Dikarya</taxon>
        <taxon>Basidiomycota</taxon>
        <taxon>Agaricomycotina</taxon>
        <taxon>Tremellomycetes</taxon>
        <taxon>Tremellales</taxon>
        <taxon>Cryptococcaceae</taxon>
        <taxon>Cryptococcus</taxon>
    </lineage>
</organism>
<sequence>MSTEQPAKPTRGPVEEVVAKRMKALGKKLQRFKAYASQPEGSLNADQKAGVASLPTLESVFKELEELSKQIEYVELEQAGKVRELKEQTKKDTEAHAVTRVKEFQSDLASPLSLFLRLHQLLHPAQSSDHDHLTVGRLELPRNMQDVVQATDVLRVGRWHEDLLAGGEKGRTIVALLVKGPGGIDEEDDHVHHLLKLLEESHSLPDEQELAATIEAEKIEAIQAPETAEEPQEVLGEQSTDHKEASLPHQKSNTGLVFNFLQADELNAPSTQKIQPFISEPTASVPNDHQATIPQNDVSFDWAAEEDTTNHPSPATSEQAEVESAPEQTLQSLNHIQAETESKNDETIDQTIEENVLTNAHTVQPTSVAEVPPVVAESSASDPVSKENIPSGSLNRGRGRGKGYSKHSSRQQKVKNQNQPSQENTGVDGFLVVGKHQSQGQEGQGQGQRSRGRGKWRGRGHTVSGGRGEARAPHGGPREDQSPEKSQS</sequence>
<feature type="region of interest" description="Disordered" evidence="1">
    <location>
        <begin position="224"/>
        <end position="248"/>
    </location>
</feature>
<feature type="compositionally biased region" description="Basic residues" evidence="1">
    <location>
        <begin position="450"/>
        <end position="460"/>
    </location>
</feature>
<feature type="compositionally biased region" description="Polar residues" evidence="1">
    <location>
        <begin position="378"/>
        <end position="394"/>
    </location>
</feature>
<evidence type="ECO:0000313" key="3">
    <source>
        <dbReference type="Proteomes" id="UP000094043"/>
    </source>
</evidence>
<protein>
    <submittedName>
        <fullName evidence="2">Uncharacterized protein</fullName>
    </submittedName>
</protein>
<evidence type="ECO:0000313" key="2">
    <source>
        <dbReference type="EMBL" id="WVN87220.1"/>
    </source>
</evidence>
<feature type="region of interest" description="Disordered" evidence="1">
    <location>
        <begin position="306"/>
        <end position="328"/>
    </location>
</feature>
<accession>A0AAJ8LZQ5</accession>
<gene>
    <name evidence="2" type="ORF">L203_102397</name>
</gene>
<reference evidence="2" key="1">
    <citation type="submission" date="2016-06" db="EMBL/GenBank/DDBJ databases">
        <authorList>
            <person name="Cuomo C."/>
            <person name="Litvintseva A."/>
            <person name="Heitman J."/>
            <person name="Chen Y."/>
            <person name="Sun S."/>
            <person name="Springer D."/>
            <person name="Dromer F."/>
            <person name="Young S."/>
            <person name="Zeng Q."/>
            <person name="Chapman S."/>
            <person name="Gujja S."/>
            <person name="Saif S."/>
            <person name="Birren B."/>
        </authorList>
    </citation>
    <scope>NUCLEOTIDE SEQUENCE</scope>
    <source>
        <strain evidence="2">CBS 7841</strain>
    </source>
</reference>
<keyword evidence="3" id="KW-1185">Reference proteome</keyword>
<dbReference type="GeneID" id="91086609"/>
<dbReference type="Proteomes" id="UP000094043">
    <property type="component" value="Chromosome 3"/>
</dbReference>
<proteinExistence type="predicted"/>
<feature type="region of interest" description="Disordered" evidence="1">
    <location>
        <begin position="360"/>
        <end position="488"/>
    </location>
</feature>
<feature type="compositionally biased region" description="Polar residues" evidence="1">
    <location>
        <begin position="310"/>
        <end position="319"/>
    </location>
</feature>